<keyword evidence="3" id="KW-1185">Reference proteome</keyword>
<feature type="compositionally biased region" description="Polar residues" evidence="1">
    <location>
        <begin position="594"/>
        <end position="622"/>
    </location>
</feature>
<organism evidence="2 3">
    <name type="scientific">Legionella lytica</name>
    <dbReference type="NCBI Taxonomy" id="96232"/>
    <lineage>
        <taxon>Bacteria</taxon>
        <taxon>Pseudomonadati</taxon>
        <taxon>Pseudomonadota</taxon>
        <taxon>Gammaproteobacteria</taxon>
        <taxon>Legionellales</taxon>
        <taxon>Legionellaceae</taxon>
        <taxon>Legionella</taxon>
    </lineage>
</organism>
<feature type="compositionally biased region" description="Basic residues" evidence="1">
    <location>
        <begin position="144"/>
        <end position="154"/>
    </location>
</feature>
<evidence type="ECO:0008006" key="4">
    <source>
        <dbReference type="Google" id="ProtNLM"/>
    </source>
</evidence>
<gene>
    <name evidence="2" type="ORF">J2N86_03005</name>
</gene>
<evidence type="ECO:0000256" key="1">
    <source>
        <dbReference type="SAM" id="MobiDB-lite"/>
    </source>
</evidence>
<name>A0ABY4YA02_9GAMM</name>
<sequence length="622" mass="70647">MHLNIHEKYQLLVAIIKTATDAAKQNDKLELKRLETLKKLVDVAQITSELNSKSKSSSEESFKTTYTQVKKELITLLSKLNSKVDFEKLFKPSEKTFKQIKESKGIQFSFADIVAYVQKQLIDALNVQNNYEASSSSSSELKTKTPKKAQHGRQRSFTESSIPQIPVLDISPKEKKPGSSNSAQLREEYAQQRPRNISFYKVPSLNISVASSSNAKQSPLSPRPSQIEDNLETYFDDLFACDREKASQFVIALATREYSWGIRALNAASDKRHLDITKTLFENLSESELMHVFVELFKLEYKSTWCRGNQLIYTLLQHYFAQPSMNDFKKFIWNTVFTLNQLFAKINLHPSLDDKFKPASFSAEQKDIEALQQSFTSVLTQLLDPQNFPPLMQEIIKRGYHDLVNRNDITNNDSVIRSLISFIALRFINAIIQIEAREYLTLDNLNALGIINLQTDEKEFFDGKLLNLQIWYIHVFSSALQGIAAPLVSVEQSKQQASRVEQKLEQQSLASALFNSVVHNEDFRMSLYAAVKDGLQLQLLEGITPTHNDNKIVSLNYSATIKQLSELLMTEEFSGLTFRKDGAVTSPRKEEKTSIFSLFTTEPTSPKDSSSTPIHSSKPFNG</sequence>
<accession>A0ABY4YA02</accession>
<reference evidence="2" key="1">
    <citation type="submission" date="2021-03" db="EMBL/GenBank/DDBJ databases">
        <title>Legionella lytica PCM 2298.</title>
        <authorList>
            <person name="Koper P."/>
        </authorList>
    </citation>
    <scope>NUCLEOTIDE SEQUENCE</scope>
    <source>
        <strain evidence="2">PCM 2298</strain>
    </source>
</reference>
<proteinExistence type="predicted"/>
<evidence type="ECO:0000313" key="2">
    <source>
        <dbReference type="EMBL" id="USQ14314.1"/>
    </source>
</evidence>
<evidence type="ECO:0000313" key="3">
    <source>
        <dbReference type="Proteomes" id="UP001057474"/>
    </source>
</evidence>
<dbReference type="Proteomes" id="UP001057474">
    <property type="component" value="Chromosome"/>
</dbReference>
<feature type="region of interest" description="Disordered" evidence="1">
    <location>
        <begin position="584"/>
        <end position="622"/>
    </location>
</feature>
<dbReference type="RefSeq" id="WP_252580902.1">
    <property type="nucleotide sequence ID" value="NZ_CP071527.1"/>
</dbReference>
<dbReference type="EMBL" id="CP071527">
    <property type="protein sequence ID" value="USQ14314.1"/>
    <property type="molecule type" value="Genomic_DNA"/>
</dbReference>
<feature type="region of interest" description="Disordered" evidence="1">
    <location>
        <begin position="133"/>
        <end position="188"/>
    </location>
</feature>
<protein>
    <recommendedName>
        <fullName evidence="4">Substrate of the Dot/Icm secretion system</fullName>
    </recommendedName>
</protein>
<feature type="compositionally biased region" description="Basic and acidic residues" evidence="1">
    <location>
        <begin position="584"/>
        <end position="593"/>
    </location>
</feature>